<evidence type="ECO:0000313" key="1">
    <source>
        <dbReference type="EMBL" id="EEG35959.1"/>
    </source>
</evidence>
<gene>
    <name evidence="1" type="ORF">EUBHAL_02188</name>
</gene>
<organism evidence="1 2">
    <name type="scientific">Anaerobutyricum hallii DSM 3353</name>
    <dbReference type="NCBI Taxonomy" id="411469"/>
    <lineage>
        <taxon>Bacteria</taxon>
        <taxon>Bacillati</taxon>
        <taxon>Bacillota</taxon>
        <taxon>Clostridia</taxon>
        <taxon>Lachnospirales</taxon>
        <taxon>Lachnospiraceae</taxon>
        <taxon>Anaerobutyricum</taxon>
    </lineage>
</organism>
<sequence length="42" mass="5250">MIDNGKILIANVVRMLWYRQYYRIMKNKELRSFQIESLSEIW</sequence>
<proteinExistence type="predicted"/>
<reference evidence="1 2" key="2">
    <citation type="submission" date="2009-02" db="EMBL/GenBank/DDBJ databases">
        <title>Draft genome sequence of Eubacterium hallii (DSM 3353).</title>
        <authorList>
            <person name="Sudarsanam P."/>
            <person name="Ley R."/>
            <person name="Guruge J."/>
            <person name="Turnbaugh P.J."/>
            <person name="Mahowald M."/>
            <person name="Liep D."/>
            <person name="Gordon J."/>
        </authorList>
    </citation>
    <scope>NUCLEOTIDE SEQUENCE [LARGE SCALE GENOMIC DNA]</scope>
    <source>
        <strain evidence="1 2">DSM 3353</strain>
    </source>
</reference>
<dbReference type="AlphaFoldDB" id="C0EXP6"/>
<comment type="caution">
    <text evidence="1">The sequence shown here is derived from an EMBL/GenBank/DDBJ whole genome shotgun (WGS) entry which is preliminary data.</text>
</comment>
<accession>C0EXP6</accession>
<reference evidence="1 2" key="1">
    <citation type="submission" date="2009-01" db="EMBL/GenBank/DDBJ databases">
        <authorList>
            <person name="Fulton L."/>
            <person name="Clifton S."/>
            <person name="Fulton B."/>
            <person name="Xu J."/>
            <person name="Minx P."/>
            <person name="Pepin K.H."/>
            <person name="Johnson M."/>
            <person name="Bhonagiri V."/>
            <person name="Nash W.E."/>
            <person name="Mardis E.R."/>
            <person name="Wilson R.K."/>
        </authorList>
    </citation>
    <scope>NUCLEOTIDE SEQUENCE [LARGE SCALE GENOMIC DNA]</scope>
    <source>
        <strain evidence="1 2">DSM 3353</strain>
    </source>
</reference>
<dbReference type="EMBL" id="ACEP01000097">
    <property type="protein sequence ID" value="EEG35959.1"/>
    <property type="molecule type" value="Genomic_DNA"/>
</dbReference>
<protein>
    <submittedName>
        <fullName evidence="1">Uncharacterized protein</fullName>
    </submittedName>
</protein>
<dbReference type="Proteomes" id="UP000003174">
    <property type="component" value="Unassembled WGS sequence"/>
</dbReference>
<name>C0EXP6_9FIRM</name>
<evidence type="ECO:0000313" key="2">
    <source>
        <dbReference type="Proteomes" id="UP000003174"/>
    </source>
</evidence>